<dbReference type="PANTHER" id="PTHR30595:SF6">
    <property type="entry name" value="SCHLAFEN ALBA-2 DOMAIN-CONTAINING PROTEIN"/>
    <property type="match status" value="1"/>
</dbReference>
<dbReference type="EMBL" id="VUMO01000008">
    <property type="protein sequence ID" value="MSS20108.1"/>
    <property type="molecule type" value="Genomic_DNA"/>
</dbReference>
<dbReference type="Pfam" id="PF13749">
    <property type="entry name" value="HATPase_c_4"/>
    <property type="match status" value="1"/>
</dbReference>
<name>A0A7X2TAT9_9FIRM</name>
<dbReference type="PANTHER" id="PTHR30595">
    <property type="entry name" value="GLPR-RELATED TRANSCRIPTIONAL REPRESSOR"/>
    <property type="match status" value="1"/>
</dbReference>
<accession>A0A7X2TAT9</accession>
<keyword evidence="3" id="KW-1185">Reference proteome</keyword>
<dbReference type="RefSeq" id="WP_154576490.1">
    <property type="nucleotide sequence ID" value="NZ_VUMO01000008.1"/>
</dbReference>
<dbReference type="InterPro" id="IPR038475">
    <property type="entry name" value="RecG_C_sf"/>
</dbReference>
<dbReference type="Pfam" id="PF04326">
    <property type="entry name" value="SLFN_AlbA_2"/>
    <property type="match status" value="1"/>
</dbReference>
<feature type="domain" description="Schlafen AlbA-2" evidence="1">
    <location>
        <begin position="3"/>
        <end position="107"/>
    </location>
</feature>
<organism evidence="2 3">
    <name type="scientific">Pseudoramibacter porci</name>
    <dbReference type="NCBI Taxonomy" id="2606631"/>
    <lineage>
        <taxon>Bacteria</taxon>
        <taxon>Bacillati</taxon>
        <taxon>Bacillota</taxon>
        <taxon>Clostridia</taxon>
        <taxon>Eubacteriales</taxon>
        <taxon>Eubacteriaceae</taxon>
        <taxon>Pseudoramibacter</taxon>
    </lineage>
</organism>
<proteinExistence type="predicted"/>
<protein>
    <submittedName>
        <fullName evidence="2">AAA family ATPase</fullName>
    </submittedName>
</protein>
<dbReference type="Gene3D" id="3.30.565.60">
    <property type="match status" value="1"/>
</dbReference>
<dbReference type="InterPro" id="IPR007421">
    <property type="entry name" value="Schlafen_AlbA_2_dom"/>
</dbReference>
<evidence type="ECO:0000313" key="3">
    <source>
        <dbReference type="Proteomes" id="UP000461754"/>
    </source>
</evidence>
<dbReference type="Gene3D" id="3.30.950.30">
    <property type="entry name" value="Schlafen, AAA domain"/>
    <property type="match status" value="1"/>
</dbReference>
<dbReference type="Proteomes" id="UP000461754">
    <property type="component" value="Unassembled WGS sequence"/>
</dbReference>
<sequence length="424" mass="48040">MKENRSYEIKEKVTNTFLKTVSAFANYGGGTIQFGISDDGRIIGIDNPKAVCLDIENRINDSIRPIPSYQLTIDDRTRIITLKVEAGQFKPYYYKTKAYKRNDTATIEVDRVELNRLILEGEGRSFDALPAKNQQLSFSVLENKMREMLSIAKLSQDVLKTIGLVDVNGQYNNAAALLADHNDFPGIDCARFGETIDIIRDRETFDRESILKQFDDALELYRKYYQYDVIDGSVRKTIQQIPEKAYREALANALVHRTWDTRAQIRVSMYDDRVEIVSPGGLPEGMTQDEYLRGQVSLLRNPVIGNVFFRLHLIESFGTGVRRMNQAYNGSETKPIYSFSTNTITVTLPVVQTVEHMTPDERQLYQVLSTVGKSSSAIAAQSGFSKRKTLQLLKALIYRGIVRKIGNGRGTKYIAQKDDGLTDH</sequence>
<evidence type="ECO:0000259" key="1">
    <source>
        <dbReference type="Pfam" id="PF04326"/>
    </source>
</evidence>
<gene>
    <name evidence="2" type="ORF">FYJ52_06820</name>
</gene>
<reference evidence="2 3" key="1">
    <citation type="submission" date="2019-08" db="EMBL/GenBank/DDBJ databases">
        <title>In-depth cultivation of the pig gut microbiome towards novel bacterial diversity and tailored functional studies.</title>
        <authorList>
            <person name="Wylensek D."/>
            <person name="Hitch T.C.A."/>
            <person name="Clavel T."/>
        </authorList>
    </citation>
    <scope>NUCLEOTIDE SEQUENCE [LARGE SCALE GENOMIC DNA]</scope>
    <source>
        <strain evidence="2 3">RF-744-FAT-4</strain>
    </source>
</reference>
<evidence type="ECO:0000313" key="2">
    <source>
        <dbReference type="EMBL" id="MSS20108.1"/>
    </source>
</evidence>
<dbReference type="AlphaFoldDB" id="A0A7X2TAT9"/>
<dbReference type="InterPro" id="IPR038461">
    <property type="entry name" value="Schlafen_AlbA_2_dom_sf"/>
</dbReference>
<comment type="caution">
    <text evidence="2">The sequence shown here is derived from an EMBL/GenBank/DDBJ whole genome shotgun (WGS) entry which is preliminary data.</text>
</comment>